<evidence type="ECO:0000256" key="1">
    <source>
        <dbReference type="SAM" id="Phobius"/>
    </source>
</evidence>
<evidence type="ECO:0000313" key="3">
    <source>
        <dbReference type="Proteomes" id="UP001501436"/>
    </source>
</evidence>
<protein>
    <submittedName>
        <fullName evidence="2">Uncharacterized protein</fullName>
    </submittedName>
</protein>
<dbReference type="Proteomes" id="UP001501436">
    <property type="component" value="Unassembled WGS sequence"/>
</dbReference>
<evidence type="ECO:0000313" key="2">
    <source>
        <dbReference type="EMBL" id="GAA4910057.1"/>
    </source>
</evidence>
<keyword evidence="1" id="KW-0812">Transmembrane</keyword>
<keyword evidence="3" id="KW-1185">Reference proteome</keyword>
<organism evidence="2 3">
    <name type="scientific">Mucilaginibacter defluvii</name>
    <dbReference type="NCBI Taxonomy" id="1196019"/>
    <lineage>
        <taxon>Bacteria</taxon>
        <taxon>Pseudomonadati</taxon>
        <taxon>Bacteroidota</taxon>
        <taxon>Sphingobacteriia</taxon>
        <taxon>Sphingobacteriales</taxon>
        <taxon>Sphingobacteriaceae</taxon>
        <taxon>Mucilaginibacter</taxon>
    </lineage>
</organism>
<feature type="transmembrane region" description="Helical" evidence="1">
    <location>
        <begin position="12"/>
        <end position="30"/>
    </location>
</feature>
<gene>
    <name evidence="2" type="ORF">GCM10023313_11510</name>
</gene>
<accession>A0ABP9FN33</accession>
<dbReference type="EMBL" id="BAABJI010000001">
    <property type="protein sequence ID" value="GAA4910057.1"/>
    <property type="molecule type" value="Genomic_DNA"/>
</dbReference>
<comment type="caution">
    <text evidence="2">The sequence shown here is derived from an EMBL/GenBank/DDBJ whole genome shotgun (WGS) entry which is preliminary data.</text>
</comment>
<keyword evidence="1" id="KW-0472">Membrane</keyword>
<reference evidence="3" key="1">
    <citation type="journal article" date="2019" name="Int. J. Syst. Evol. Microbiol.">
        <title>The Global Catalogue of Microorganisms (GCM) 10K type strain sequencing project: providing services to taxonomists for standard genome sequencing and annotation.</title>
        <authorList>
            <consortium name="The Broad Institute Genomics Platform"/>
            <consortium name="The Broad Institute Genome Sequencing Center for Infectious Disease"/>
            <person name="Wu L."/>
            <person name="Ma J."/>
        </authorList>
    </citation>
    <scope>NUCLEOTIDE SEQUENCE [LARGE SCALE GENOMIC DNA]</scope>
    <source>
        <strain evidence="3">JCM 18283</strain>
    </source>
</reference>
<dbReference type="RefSeq" id="WP_345329993.1">
    <property type="nucleotide sequence ID" value="NZ_BAABJI010000001.1"/>
</dbReference>
<proteinExistence type="predicted"/>
<name>A0ABP9FN33_9SPHI</name>
<keyword evidence="1" id="KW-1133">Transmembrane helix</keyword>
<sequence>MNHLLNNISWSIFFTAAALIAIVYYTYVAWKYYRGDIRQLIDRISGKQNDQHQLPAALRYEEPEEVVAYVPQPVQEPYEQIADKNEGITYELGQELSACIEAHSDKPYNPALLIPQLKKILNDYPELAATPDREKINALVVRECERTGTALLTEGEVDMWWSA</sequence>